<comment type="caution">
    <text evidence="1">The sequence shown here is derived from an EMBL/GenBank/DDBJ whole genome shotgun (WGS) entry which is preliminary data.</text>
</comment>
<sequence>MAWTVWTQLDLGGWPLIAGLTSSSSKLEARNYGQARADTNDATLLRHADRDNRNIGRGHGYPW</sequence>
<keyword evidence="2" id="KW-1185">Reference proteome</keyword>
<gene>
    <name evidence="1" type="ORF">EF834_13350</name>
</gene>
<accession>A0A438AV67</accession>
<organism evidence="1 2">
    <name type="scientific">Rhodococcus spongiicola</name>
    <dbReference type="NCBI Taxonomy" id="2487352"/>
    <lineage>
        <taxon>Bacteria</taxon>
        <taxon>Bacillati</taxon>
        <taxon>Actinomycetota</taxon>
        <taxon>Actinomycetes</taxon>
        <taxon>Mycobacteriales</taxon>
        <taxon>Nocardiaceae</taxon>
        <taxon>Rhodococcus</taxon>
    </lineage>
</organism>
<evidence type="ECO:0000313" key="2">
    <source>
        <dbReference type="Proteomes" id="UP000284333"/>
    </source>
</evidence>
<dbReference type="AlphaFoldDB" id="A0A438AV67"/>
<protein>
    <submittedName>
        <fullName evidence="1">Uncharacterized protein</fullName>
    </submittedName>
</protein>
<proteinExistence type="predicted"/>
<dbReference type="Proteomes" id="UP000284333">
    <property type="component" value="Unassembled WGS sequence"/>
</dbReference>
<evidence type="ECO:0000313" key="1">
    <source>
        <dbReference type="EMBL" id="RVW02535.1"/>
    </source>
</evidence>
<dbReference type="EMBL" id="RKLN01000004">
    <property type="protein sequence ID" value="RVW02535.1"/>
    <property type="molecule type" value="Genomic_DNA"/>
</dbReference>
<name>A0A438AV67_9NOCA</name>
<reference evidence="1 2" key="1">
    <citation type="submission" date="2018-11" db="EMBL/GenBank/DDBJ databases">
        <title>Rhodococcus spongicola sp. nov. and Rhodococcus xishaensis sp. nov. from marine sponges.</title>
        <authorList>
            <person name="Li L."/>
            <person name="Lin H.W."/>
        </authorList>
    </citation>
    <scope>NUCLEOTIDE SEQUENCE [LARGE SCALE GENOMIC DNA]</scope>
    <source>
        <strain evidence="1 2">LHW50502</strain>
    </source>
</reference>